<feature type="transmembrane region" description="Helical" evidence="5">
    <location>
        <begin position="6"/>
        <end position="25"/>
    </location>
</feature>
<gene>
    <name evidence="6" type="ORF">PHYBLDRAFT_188804</name>
</gene>
<keyword evidence="3 5" id="KW-1133">Transmembrane helix</keyword>
<dbReference type="OrthoDB" id="2327445at2759"/>
<proteinExistence type="predicted"/>
<feature type="transmembrane region" description="Helical" evidence="5">
    <location>
        <begin position="125"/>
        <end position="152"/>
    </location>
</feature>
<evidence type="ECO:0000313" key="6">
    <source>
        <dbReference type="EMBL" id="OAD68080.1"/>
    </source>
</evidence>
<keyword evidence="4 5" id="KW-0472">Membrane</keyword>
<feature type="transmembrane region" description="Helical" evidence="5">
    <location>
        <begin position="92"/>
        <end position="113"/>
    </location>
</feature>
<evidence type="ECO:0008006" key="8">
    <source>
        <dbReference type="Google" id="ProtNLM"/>
    </source>
</evidence>
<dbReference type="AlphaFoldDB" id="A0A163D1R9"/>
<sequence>MAIFAYLATFLTFAALVLQIFTLIGNTSNRSFLTDLYYARIDYGTAFYTFGLWSYCTGSGDTVSECSDPAAGYKITEIKEIGSLLNNTYDQLVFADFILYWIGFGLTFFALVITLCSHFRRFPDIVASICSFLAFVVMLASFAIMLVPVVALKRMDSVKESSVTIDEHFGPTVWMTLGAAVALLLSSLWYLISCCTGSGRRVHDTEKL</sequence>
<dbReference type="GO" id="GO:0005886">
    <property type="term" value="C:plasma membrane"/>
    <property type="evidence" value="ECO:0007669"/>
    <property type="project" value="InterPro"/>
</dbReference>
<dbReference type="GeneID" id="29000471"/>
<dbReference type="PANTHER" id="PTHR28013">
    <property type="entry name" value="PROTEIN DCV1-RELATED"/>
    <property type="match status" value="1"/>
</dbReference>
<name>A0A163D1R9_PHYB8</name>
<evidence type="ECO:0000256" key="2">
    <source>
        <dbReference type="ARBA" id="ARBA00022692"/>
    </source>
</evidence>
<comment type="subcellular location">
    <subcellularLocation>
        <location evidence="1">Membrane</location>
        <topology evidence="1">Multi-pass membrane protein</topology>
    </subcellularLocation>
</comment>
<dbReference type="RefSeq" id="XP_018286120.1">
    <property type="nucleotide sequence ID" value="XM_018439565.1"/>
</dbReference>
<keyword evidence="7" id="KW-1185">Reference proteome</keyword>
<dbReference type="GO" id="GO:0032153">
    <property type="term" value="C:cell division site"/>
    <property type="evidence" value="ECO:0007669"/>
    <property type="project" value="TreeGrafter"/>
</dbReference>
<dbReference type="Pfam" id="PF06687">
    <property type="entry name" value="SUR7"/>
    <property type="match status" value="1"/>
</dbReference>
<reference evidence="7" key="1">
    <citation type="submission" date="2015-06" db="EMBL/GenBank/DDBJ databases">
        <title>Expansion of signal transduction pathways in fungi by whole-genome duplication.</title>
        <authorList>
            <consortium name="DOE Joint Genome Institute"/>
            <person name="Corrochano L.M."/>
            <person name="Kuo A."/>
            <person name="Marcet-Houben M."/>
            <person name="Polaino S."/>
            <person name="Salamov A."/>
            <person name="Villalobos J.M."/>
            <person name="Alvarez M.I."/>
            <person name="Avalos J."/>
            <person name="Benito E.P."/>
            <person name="Benoit I."/>
            <person name="Burger G."/>
            <person name="Camino L.P."/>
            <person name="Canovas D."/>
            <person name="Cerda-Olmedo E."/>
            <person name="Cheng J.-F."/>
            <person name="Dominguez A."/>
            <person name="Elias M."/>
            <person name="Eslava A.P."/>
            <person name="Glaser F."/>
            <person name="Grimwood J."/>
            <person name="Gutierrez G."/>
            <person name="Heitman J."/>
            <person name="Henrissat B."/>
            <person name="Iturriaga E.A."/>
            <person name="Lang B.F."/>
            <person name="Lavin J.L."/>
            <person name="Lee S."/>
            <person name="Li W."/>
            <person name="Lindquist E."/>
            <person name="Lopez-Garcia S."/>
            <person name="Luque E.M."/>
            <person name="Marcos A.T."/>
            <person name="Martin J."/>
            <person name="McCluskey K."/>
            <person name="Medina H.R."/>
            <person name="Miralles-Duran A."/>
            <person name="Miyazaki A."/>
            <person name="Munoz-Torres E."/>
            <person name="Oguiza J.A."/>
            <person name="Ohm R."/>
            <person name="Olmedo M."/>
            <person name="Orejas M."/>
            <person name="Ortiz-Castellanos L."/>
            <person name="Pisabarro A.G."/>
            <person name="Rodriguez-Romero J."/>
            <person name="Ruiz-Herrera J."/>
            <person name="Ruiz-Vazquez R."/>
            <person name="Sanz C."/>
            <person name="Schackwitz W."/>
            <person name="Schmutz J."/>
            <person name="Shahriari M."/>
            <person name="Shelest E."/>
            <person name="Silva-Franco F."/>
            <person name="Soanes D."/>
            <person name="Syed K."/>
            <person name="Tagua V.G."/>
            <person name="Talbot N.J."/>
            <person name="Thon M."/>
            <person name="De vries R.P."/>
            <person name="Wiebenga A."/>
            <person name="Yadav J.S."/>
            <person name="Braun E.L."/>
            <person name="Baker S."/>
            <person name="Garre V."/>
            <person name="Horwitz B."/>
            <person name="Torres-Martinez S."/>
            <person name="Idnurm A."/>
            <person name="Herrera-Estrella A."/>
            <person name="Gabaldon T."/>
            <person name="Grigoriev I.V."/>
        </authorList>
    </citation>
    <scope>NUCLEOTIDE SEQUENCE [LARGE SCALE GENOMIC DNA]</scope>
    <source>
        <strain evidence="7">NRRL 1555(-)</strain>
    </source>
</reference>
<dbReference type="InterPro" id="IPR051380">
    <property type="entry name" value="pH-response_reg_palI/RIM9"/>
</dbReference>
<protein>
    <recommendedName>
        <fullName evidence="8">Actin cortical patch SUR7/pH-response regulator PalI</fullName>
    </recommendedName>
</protein>
<dbReference type="GO" id="GO:0035838">
    <property type="term" value="C:growing cell tip"/>
    <property type="evidence" value="ECO:0007669"/>
    <property type="project" value="TreeGrafter"/>
</dbReference>
<dbReference type="InterPro" id="IPR009571">
    <property type="entry name" value="SUR7/Rim9-like_fungi"/>
</dbReference>
<dbReference type="EMBL" id="KV440996">
    <property type="protein sequence ID" value="OAD68080.1"/>
    <property type="molecule type" value="Genomic_DNA"/>
</dbReference>
<evidence type="ECO:0000313" key="7">
    <source>
        <dbReference type="Proteomes" id="UP000077315"/>
    </source>
</evidence>
<dbReference type="InParanoid" id="A0A163D1R9"/>
<dbReference type="Gene3D" id="1.20.140.150">
    <property type="match status" value="1"/>
</dbReference>
<organism evidence="6 7">
    <name type="scientific">Phycomyces blakesleeanus (strain ATCC 8743b / DSM 1359 / FGSC 10004 / NBRC 33097 / NRRL 1555)</name>
    <dbReference type="NCBI Taxonomy" id="763407"/>
    <lineage>
        <taxon>Eukaryota</taxon>
        <taxon>Fungi</taxon>
        <taxon>Fungi incertae sedis</taxon>
        <taxon>Mucoromycota</taxon>
        <taxon>Mucoromycotina</taxon>
        <taxon>Mucoromycetes</taxon>
        <taxon>Mucorales</taxon>
        <taxon>Phycomycetaceae</taxon>
        <taxon>Phycomyces</taxon>
    </lineage>
</organism>
<keyword evidence="2 5" id="KW-0812">Transmembrane</keyword>
<accession>A0A163D1R9</accession>
<dbReference type="Proteomes" id="UP000077315">
    <property type="component" value="Unassembled WGS sequence"/>
</dbReference>
<dbReference type="VEuPathDB" id="FungiDB:PHYBLDRAFT_188804"/>
<evidence type="ECO:0000256" key="1">
    <source>
        <dbReference type="ARBA" id="ARBA00004141"/>
    </source>
</evidence>
<evidence type="ECO:0000256" key="3">
    <source>
        <dbReference type="ARBA" id="ARBA00022989"/>
    </source>
</evidence>
<evidence type="ECO:0000256" key="5">
    <source>
        <dbReference type="SAM" id="Phobius"/>
    </source>
</evidence>
<dbReference type="PANTHER" id="PTHR28013:SF3">
    <property type="entry name" value="PROTEIN DCV1-RELATED"/>
    <property type="match status" value="1"/>
</dbReference>
<feature type="transmembrane region" description="Helical" evidence="5">
    <location>
        <begin position="172"/>
        <end position="192"/>
    </location>
</feature>
<evidence type="ECO:0000256" key="4">
    <source>
        <dbReference type="ARBA" id="ARBA00023136"/>
    </source>
</evidence>